<protein>
    <submittedName>
        <fullName evidence="1">Uncharacterized protein</fullName>
    </submittedName>
</protein>
<accession>A0A0E0MUG8</accession>
<sequence>MLYTICLYPTALPDFPETLLPLRHSVHTRAAAALTLAAAHPAVPPSPIPPLPRTTPPPLSFLAVGAPPPLQECL</sequence>
<proteinExistence type="predicted"/>
<dbReference type="Gramene" id="ORUFI01G11760.1">
    <property type="protein sequence ID" value="ORUFI01G11760.1"/>
    <property type="gene ID" value="ORUFI01G11760"/>
</dbReference>
<dbReference type="AlphaFoldDB" id="A0A0E0MUG8"/>
<dbReference type="Proteomes" id="UP000008022">
    <property type="component" value="Unassembled WGS sequence"/>
</dbReference>
<evidence type="ECO:0000313" key="2">
    <source>
        <dbReference type="Proteomes" id="UP000008022"/>
    </source>
</evidence>
<dbReference type="HOGENOM" id="CLU_2692075_0_0_1"/>
<keyword evidence="2" id="KW-1185">Reference proteome</keyword>
<organism evidence="1 2">
    <name type="scientific">Oryza rufipogon</name>
    <name type="common">Brownbeard rice</name>
    <name type="synonym">Asian wild rice</name>
    <dbReference type="NCBI Taxonomy" id="4529"/>
    <lineage>
        <taxon>Eukaryota</taxon>
        <taxon>Viridiplantae</taxon>
        <taxon>Streptophyta</taxon>
        <taxon>Embryophyta</taxon>
        <taxon>Tracheophyta</taxon>
        <taxon>Spermatophyta</taxon>
        <taxon>Magnoliopsida</taxon>
        <taxon>Liliopsida</taxon>
        <taxon>Poales</taxon>
        <taxon>Poaceae</taxon>
        <taxon>BOP clade</taxon>
        <taxon>Oryzoideae</taxon>
        <taxon>Oryzeae</taxon>
        <taxon>Oryzinae</taxon>
        <taxon>Oryza</taxon>
    </lineage>
</organism>
<evidence type="ECO:0000313" key="1">
    <source>
        <dbReference type="EnsemblPlants" id="ORUFI01G11760.1"/>
    </source>
</evidence>
<dbReference type="EnsemblPlants" id="ORUFI01G11760.1">
    <property type="protein sequence ID" value="ORUFI01G11760.1"/>
    <property type="gene ID" value="ORUFI01G11760"/>
</dbReference>
<reference evidence="1" key="2">
    <citation type="submission" date="2015-06" db="UniProtKB">
        <authorList>
            <consortium name="EnsemblPlants"/>
        </authorList>
    </citation>
    <scope>IDENTIFICATION</scope>
</reference>
<reference evidence="2" key="1">
    <citation type="submission" date="2013-06" db="EMBL/GenBank/DDBJ databases">
        <authorList>
            <person name="Zhao Q."/>
        </authorList>
    </citation>
    <scope>NUCLEOTIDE SEQUENCE</scope>
    <source>
        <strain evidence="2">cv. W1943</strain>
    </source>
</reference>
<name>A0A0E0MUG8_ORYRU</name>